<feature type="region of interest" description="Disordered" evidence="1">
    <location>
        <begin position="453"/>
        <end position="472"/>
    </location>
</feature>
<feature type="compositionally biased region" description="Basic and acidic residues" evidence="1">
    <location>
        <begin position="453"/>
        <end position="465"/>
    </location>
</feature>
<dbReference type="Proteomes" id="UP001159363">
    <property type="component" value="Chromosome 11"/>
</dbReference>
<name>A0ABQ9GI28_9NEOP</name>
<evidence type="ECO:0000256" key="1">
    <source>
        <dbReference type="SAM" id="MobiDB-lite"/>
    </source>
</evidence>
<feature type="compositionally biased region" description="Polar residues" evidence="1">
    <location>
        <begin position="660"/>
        <end position="669"/>
    </location>
</feature>
<reference evidence="2 3" key="1">
    <citation type="submission" date="2023-02" db="EMBL/GenBank/DDBJ databases">
        <title>LHISI_Scaffold_Assembly.</title>
        <authorList>
            <person name="Stuart O.P."/>
            <person name="Cleave R."/>
            <person name="Magrath M.J.L."/>
            <person name="Mikheyev A.S."/>
        </authorList>
    </citation>
    <scope>NUCLEOTIDE SEQUENCE [LARGE SCALE GENOMIC DNA]</scope>
    <source>
        <strain evidence="2">Daus_M_001</strain>
        <tissue evidence="2">Leg muscle</tissue>
    </source>
</reference>
<accession>A0ABQ9GI28</accession>
<evidence type="ECO:0000313" key="2">
    <source>
        <dbReference type="EMBL" id="KAJ8871697.1"/>
    </source>
</evidence>
<gene>
    <name evidence="2" type="ORF">PR048_028024</name>
</gene>
<feature type="region of interest" description="Disordered" evidence="1">
    <location>
        <begin position="133"/>
        <end position="159"/>
    </location>
</feature>
<feature type="compositionally biased region" description="Basic and acidic residues" evidence="1">
    <location>
        <begin position="692"/>
        <end position="708"/>
    </location>
</feature>
<sequence>MLGSRKTIRILSLESDASEATGDDSEQRESVNAALPLVRSGPAWGPMSRKNFRLERVRTRSVMRSHTGRQSSRQPNSATIYDHKTDSVVNIRIFAQTTTTNVRVHPTTRLCLACRGDHSEPEARADQAGRLIAGGGGRHREAAAYRRQTPRRRAPPFAARTEQTTTCACRPVTLCAKAGYCGFPALSYATGELLHRCALHVSHARPALNSNGTTVFSLDLRSDLGSSFEPRWCNRASMQILRQSAGLNPGRRMPWGYGLGVLISESDMPEILEKTSQSAASSGTIPICENLGVTRPGGTEPGSPWWDASSLTAQPPRSRQIKTIQTLTFSCFASVGSPSTSHHCCTIAATCSQVPDISWLSFVLQPTAGLGNVGTSQHIRSRAAYAQLETGWITFTTSFLDCERFANCRVSVHCILLGRASADVLYVYRVSEDMWTGSSESMRVIKVCMEQRRNERAGETGDPRENQPNNGIVRHDSQITFVGGEQANRSATAVPGWVGGTQTHRNESDLIQGFSISFPIGPLTNTVLDGLHTHSQGDSPTQRLCHTLHAVCCAGEPLKGYSLRFLVTTWSAESAPLALFVFNPGKRSQNRTPDIRVAAIGFTFSHRSFFFFYMANRVQSSAGSPDFRMWDSCQTMPFVGGFSRGSPVSPPFHSGDAPYSPQSPSSALKTSLLRAGRGKREIPEKNPPTSGIDRHDFHLRKSGDPAVN</sequence>
<evidence type="ECO:0000313" key="3">
    <source>
        <dbReference type="Proteomes" id="UP001159363"/>
    </source>
</evidence>
<proteinExistence type="predicted"/>
<keyword evidence="3" id="KW-1185">Reference proteome</keyword>
<organism evidence="2 3">
    <name type="scientific">Dryococelus australis</name>
    <dbReference type="NCBI Taxonomy" id="614101"/>
    <lineage>
        <taxon>Eukaryota</taxon>
        <taxon>Metazoa</taxon>
        <taxon>Ecdysozoa</taxon>
        <taxon>Arthropoda</taxon>
        <taxon>Hexapoda</taxon>
        <taxon>Insecta</taxon>
        <taxon>Pterygota</taxon>
        <taxon>Neoptera</taxon>
        <taxon>Polyneoptera</taxon>
        <taxon>Phasmatodea</taxon>
        <taxon>Verophasmatodea</taxon>
        <taxon>Anareolatae</taxon>
        <taxon>Phasmatidae</taxon>
        <taxon>Eurycanthinae</taxon>
        <taxon>Dryococelus</taxon>
    </lineage>
</organism>
<feature type="region of interest" description="Disordered" evidence="1">
    <location>
        <begin position="650"/>
        <end position="708"/>
    </location>
</feature>
<comment type="caution">
    <text evidence="2">The sequence shown here is derived from an EMBL/GenBank/DDBJ whole genome shotgun (WGS) entry which is preliminary data.</text>
</comment>
<protein>
    <submittedName>
        <fullName evidence="2">Uncharacterized protein</fullName>
    </submittedName>
</protein>
<dbReference type="EMBL" id="JARBHB010000012">
    <property type="protein sequence ID" value="KAJ8871697.1"/>
    <property type="molecule type" value="Genomic_DNA"/>
</dbReference>